<dbReference type="Proteomes" id="UP000054107">
    <property type="component" value="Unassembled WGS sequence"/>
</dbReference>
<evidence type="ECO:0000259" key="1">
    <source>
        <dbReference type="PROSITE" id="PS50878"/>
    </source>
</evidence>
<name>A0A0B7N9X6_9FUNG</name>
<dbReference type="InterPro" id="IPR000477">
    <property type="entry name" value="RT_dom"/>
</dbReference>
<dbReference type="STRING" id="35722.A0A0B7N9X6"/>
<dbReference type="PANTHER" id="PTHR24559">
    <property type="entry name" value="TRANSPOSON TY3-I GAG-POL POLYPROTEIN"/>
    <property type="match status" value="1"/>
</dbReference>
<dbReference type="OrthoDB" id="2447685at2759"/>
<proteinExistence type="predicted"/>
<feature type="domain" description="Reverse transcriptase" evidence="1">
    <location>
        <begin position="95"/>
        <end position="274"/>
    </location>
</feature>
<reference evidence="2 3" key="1">
    <citation type="submission" date="2014-09" db="EMBL/GenBank/DDBJ databases">
        <authorList>
            <person name="Ellenberger Sabrina"/>
        </authorList>
    </citation>
    <scope>NUCLEOTIDE SEQUENCE [LARGE SCALE GENOMIC DNA]</scope>
    <source>
        <strain evidence="2 3">CBS 412.66</strain>
    </source>
</reference>
<dbReference type="Gene3D" id="3.10.10.10">
    <property type="entry name" value="HIV Type 1 Reverse Transcriptase, subunit A, domain 1"/>
    <property type="match status" value="1"/>
</dbReference>
<dbReference type="PROSITE" id="PS50878">
    <property type="entry name" value="RT_POL"/>
    <property type="match status" value="1"/>
</dbReference>
<accession>A0A0B7N9X6</accession>
<dbReference type="InterPro" id="IPR053134">
    <property type="entry name" value="RNA-dir_DNA_polymerase"/>
</dbReference>
<dbReference type="SUPFAM" id="SSF56672">
    <property type="entry name" value="DNA/RNA polymerases"/>
    <property type="match status" value="1"/>
</dbReference>
<sequence length="318" mass="36840">MITSISSAPADFENNAINPTVKRLAEDKEILAKLPVKYHDFKDVFSKIDADKLPPHRPYDHKIPLKPNTKVPVGPIYNLSQVELKTLYEYIQDNLRKGFIVRSESPGGAPVLFVKKKDGSLRMCVDYRELNKITIPNRCPLPLISETLDRLHNAVCYTKLDMIGAYNLVRIAPGEEFKTAWRCRYGIFHFRIMPFGLNSAPATFQAFVNDIMRDFLDVFLVVYLEDYQIYLQSPEEHTKHVRMVLQRLREAKLSLKLEKCEFDVTKVQFLGFQITPQGISMDPEKIKAISEWSAPKNIHELQVFLGFANFHRRFIKDY</sequence>
<dbReference type="Pfam" id="PF00078">
    <property type="entry name" value="RVT_1"/>
    <property type="match status" value="1"/>
</dbReference>
<dbReference type="InterPro" id="IPR043502">
    <property type="entry name" value="DNA/RNA_pol_sf"/>
</dbReference>
<keyword evidence="3" id="KW-1185">Reference proteome</keyword>
<dbReference type="CDD" id="cd01647">
    <property type="entry name" value="RT_LTR"/>
    <property type="match status" value="1"/>
</dbReference>
<organism evidence="2 3">
    <name type="scientific">Parasitella parasitica</name>
    <dbReference type="NCBI Taxonomy" id="35722"/>
    <lineage>
        <taxon>Eukaryota</taxon>
        <taxon>Fungi</taxon>
        <taxon>Fungi incertae sedis</taxon>
        <taxon>Mucoromycota</taxon>
        <taxon>Mucoromycotina</taxon>
        <taxon>Mucoromycetes</taxon>
        <taxon>Mucorales</taxon>
        <taxon>Mucorineae</taxon>
        <taxon>Mucoraceae</taxon>
        <taxon>Parasitella</taxon>
    </lineage>
</organism>
<dbReference type="PANTHER" id="PTHR24559:SF440">
    <property type="entry name" value="RIBONUCLEASE H"/>
    <property type="match status" value="1"/>
</dbReference>
<protein>
    <recommendedName>
        <fullName evidence="1">Reverse transcriptase domain-containing protein</fullName>
    </recommendedName>
</protein>
<dbReference type="Gene3D" id="3.30.70.270">
    <property type="match status" value="2"/>
</dbReference>
<dbReference type="AlphaFoldDB" id="A0A0B7N9X6"/>
<dbReference type="EMBL" id="LN726826">
    <property type="protein sequence ID" value="CEP11774.1"/>
    <property type="molecule type" value="Genomic_DNA"/>
</dbReference>
<evidence type="ECO:0000313" key="2">
    <source>
        <dbReference type="EMBL" id="CEP11774.1"/>
    </source>
</evidence>
<evidence type="ECO:0000313" key="3">
    <source>
        <dbReference type="Proteomes" id="UP000054107"/>
    </source>
</evidence>
<dbReference type="InterPro" id="IPR043128">
    <property type="entry name" value="Rev_trsase/Diguanyl_cyclase"/>
</dbReference>
<gene>
    <name evidence="2" type="primary">PARPA_05658.1 scaffold 18826</name>
</gene>